<evidence type="ECO:0000313" key="1">
    <source>
        <dbReference type="EMBL" id="KAI5404768.1"/>
    </source>
</evidence>
<sequence length="202" mass="23029">MANNRNLSRALAAETAYERNYLCKGKLDFLTGAVAKSATGNPRYKQWKSENSLIIAWLVSSMETGIGKSFMFLPSAKDVREAVNEIYSDIQNSSQVFGLKSKLWHAKQGDRSVTAYYNELLTLWQELDLCYDDSWRCTKDNVLFLKMQKYDCVFMFLVGLNKYLDEMTVTDPCCDVVNNIDDGRLSYHRQDSATVSGRMCGE</sequence>
<evidence type="ECO:0000313" key="2">
    <source>
        <dbReference type="Proteomes" id="UP001058974"/>
    </source>
</evidence>
<comment type="caution">
    <text evidence="1">The sequence shown here is derived from an EMBL/GenBank/DDBJ whole genome shotgun (WGS) entry which is preliminary data.</text>
</comment>
<dbReference type="PANTHER" id="PTHR37610:SF75">
    <property type="entry name" value="RETROTRANSPOSON COPIA-LIKE N-TERMINAL DOMAIN-CONTAINING PROTEIN"/>
    <property type="match status" value="1"/>
</dbReference>
<reference evidence="1 2" key="1">
    <citation type="journal article" date="2022" name="Nat. Genet.">
        <title>Improved pea reference genome and pan-genome highlight genomic features and evolutionary characteristics.</title>
        <authorList>
            <person name="Yang T."/>
            <person name="Liu R."/>
            <person name="Luo Y."/>
            <person name="Hu S."/>
            <person name="Wang D."/>
            <person name="Wang C."/>
            <person name="Pandey M.K."/>
            <person name="Ge S."/>
            <person name="Xu Q."/>
            <person name="Li N."/>
            <person name="Li G."/>
            <person name="Huang Y."/>
            <person name="Saxena R.K."/>
            <person name="Ji Y."/>
            <person name="Li M."/>
            <person name="Yan X."/>
            <person name="He Y."/>
            <person name="Liu Y."/>
            <person name="Wang X."/>
            <person name="Xiang C."/>
            <person name="Varshney R.K."/>
            <person name="Ding H."/>
            <person name="Gao S."/>
            <person name="Zong X."/>
        </authorList>
    </citation>
    <scope>NUCLEOTIDE SEQUENCE [LARGE SCALE GENOMIC DNA]</scope>
    <source>
        <strain evidence="1 2">cv. Zhongwan 6</strain>
    </source>
</reference>
<evidence type="ECO:0008006" key="3">
    <source>
        <dbReference type="Google" id="ProtNLM"/>
    </source>
</evidence>
<name>A0A9D5AE34_PEA</name>
<dbReference type="Proteomes" id="UP001058974">
    <property type="component" value="Chromosome 5"/>
</dbReference>
<dbReference type="Gramene" id="Psat05G0179300-T1">
    <property type="protein sequence ID" value="KAI5404768.1"/>
    <property type="gene ID" value="KIW84_051793"/>
</dbReference>
<organism evidence="1 2">
    <name type="scientific">Pisum sativum</name>
    <name type="common">Garden pea</name>
    <name type="synonym">Lathyrus oleraceus</name>
    <dbReference type="NCBI Taxonomy" id="3888"/>
    <lineage>
        <taxon>Eukaryota</taxon>
        <taxon>Viridiplantae</taxon>
        <taxon>Streptophyta</taxon>
        <taxon>Embryophyta</taxon>
        <taxon>Tracheophyta</taxon>
        <taxon>Spermatophyta</taxon>
        <taxon>Magnoliopsida</taxon>
        <taxon>eudicotyledons</taxon>
        <taxon>Gunneridae</taxon>
        <taxon>Pentapetalae</taxon>
        <taxon>rosids</taxon>
        <taxon>fabids</taxon>
        <taxon>Fabales</taxon>
        <taxon>Fabaceae</taxon>
        <taxon>Papilionoideae</taxon>
        <taxon>50 kb inversion clade</taxon>
        <taxon>NPAAA clade</taxon>
        <taxon>Hologalegina</taxon>
        <taxon>IRL clade</taxon>
        <taxon>Fabeae</taxon>
        <taxon>Lathyrus</taxon>
    </lineage>
</organism>
<dbReference type="AlphaFoldDB" id="A0A9D5AE34"/>
<keyword evidence="2" id="KW-1185">Reference proteome</keyword>
<dbReference type="EMBL" id="JAMSHJ010000005">
    <property type="protein sequence ID" value="KAI5404768.1"/>
    <property type="molecule type" value="Genomic_DNA"/>
</dbReference>
<protein>
    <recommendedName>
        <fullName evidence="3">Retrotransposon gag domain-containing protein</fullName>
    </recommendedName>
</protein>
<proteinExistence type="predicted"/>
<gene>
    <name evidence="1" type="ORF">KIW84_051793</name>
</gene>
<accession>A0A9D5AE34</accession>
<dbReference type="PANTHER" id="PTHR37610">
    <property type="entry name" value="CCHC-TYPE DOMAIN-CONTAINING PROTEIN"/>
    <property type="match status" value="1"/>
</dbReference>